<dbReference type="Pfam" id="PF02518">
    <property type="entry name" value="HATPase_c"/>
    <property type="match status" value="1"/>
</dbReference>
<evidence type="ECO:0000256" key="4">
    <source>
        <dbReference type="ARBA" id="ARBA00022679"/>
    </source>
</evidence>
<evidence type="ECO:0000256" key="6">
    <source>
        <dbReference type="SAM" id="MobiDB-lite"/>
    </source>
</evidence>
<accession>A0A7W0CI44</accession>
<keyword evidence="4" id="KW-0808">Transferase</keyword>
<name>A0A7W0CI44_9ACTN</name>
<evidence type="ECO:0000256" key="1">
    <source>
        <dbReference type="ARBA" id="ARBA00000085"/>
    </source>
</evidence>
<keyword evidence="7" id="KW-0812">Transmembrane</keyword>
<dbReference type="Proteomes" id="UP000530928">
    <property type="component" value="Unassembled WGS sequence"/>
</dbReference>
<comment type="caution">
    <text evidence="9">The sequence shown here is derived from an EMBL/GenBank/DDBJ whole genome shotgun (WGS) entry which is preliminary data.</text>
</comment>
<organism evidence="9 10">
    <name type="scientific">Nonomuraea soli</name>
    <dbReference type="NCBI Taxonomy" id="1032476"/>
    <lineage>
        <taxon>Bacteria</taxon>
        <taxon>Bacillati</taxon>
        <taxon>Actinomycetota</taxon>
        <taxon>Actinomycetes</taxon>
        <taxon>Streptosporangiales</taxon>
        <taxon>Streptosporangiaceae</taxon>
        <taxon>Nonomuraea</taxon>
    </lineage>
</organism>
<dbReference type="AlphaFoldDB" id="A0A7W0CI44"/>
<dbReference type="SMART" id="SM00387">
    <property type="entry name" value="HATPase_c"/>
    <property type="match status" value="1"/>
</dbReference>
<reference evidence="9 10" key="1">
    <citation type="submission" date="2020-07" db="EMBL/GenBank/DDBJ databases">
        <title>Genomic Encyclopedia of Type Strains, Phase IV (KMG-IV): sequencing the most valuable type-strain genomes for metagenomic binning, comparative biology and taxonomic classification.</title>
        <authorList>
            <person name="Goeker M."/>
        </authorList>
    </citation>
    <scope>NUCLEOTIDE SEQUENCE [LARGE SCALE GENOMIC DNA]</scope>
    <source>
        <strain evidence="9 10">DSM 45533</strain>
    </source>
</reference>
<evidence type="ECO:0000313" key="10">
    <source>
        <dbReference type="Proteomes" id="UP000530928"/>
    </source>
</evidence>
<evidence type="ECO:0000256" key="5">
    <source>
        <dbReference type="ARBA" id="ARBA00022777"/>
    </source>
</evidence>
<dbReference type="InterPro" id="IPR003594">
    <property type="entry name" value="HATPase_dom"/>
</dbReference>
<dbReference type="EMBL" id="JACDUR010000003">
    <property type="protein sequence ID" value="MBA2891585.1"/>
    <property type="molecule type" value="Genomic_DNA"/>
</dbReference>
<dbReference type="PANTHER" id="PTHR45436:SF5">
    <property type="entry name" value="SENSOR HISTIDINE KINASE TRCS"/>
    <property type="match status" value="1"/>
</dbReference>
<dbReference type="Pfam" id="PF08376">
    <property type="entry name" value="NIT"/>
    <property type="match status" value="1"/>
</dbReference>
<dbReference type="PANTHER" id="PTHR45436">
    <property type="entry name" value="SENSOR HISTIDINE KINASE YKOH"/>
    <property type="match status" value="1"/>
</dbReference>
<evidence type="ECO:0000259" key="8">
    <source>
        <dbReference type="SMART" id="SM00387"/>
    </source>
</evidence>
<evidence type="ECO:0000256" key="7">
    <source>
        <dbReference type="SAM" id="Phobius"/>
    </source>
</evidence>
<evidence type="ECO:0000256" key="3">
    <source>
        <dbReference type="ARBA" id="ARBA00022553"/>
    </source>
</evidence>
<proteinExistence type="predicted"/>
<dbReference type="InterPro" id="IPR013587">
    <property type="entry name" value="Nitrate/nitrite_sensing"/>
</dbReference>
<protein>
    <recommendedName>
        <fullName evidence="2">histidine kinase</fullName>
        <ecNumber evidence="2">2.7.13.3</ecNumber>
    </recommendedName>
</protein>
<comment type="catalytic activity">
    <reaction evidence="1">
        <text>ATP + protein L-histidine = ADP + protein N-phospho-L-histidine.</text>
        <dbReference type="EC" id="2.7.13.3"/>
    </reaction>
</comment>
<dbReference type="GO" id="GO:0000160">
    <property type="term" value="P:phosphorelay signal transduction system"/>
    <property type="evidence" value="ECO:0007669"/>
    <property type="project" value="TreeGrafter"/>
</dbReference>
<sequence>MADGQALRRAEILYDTIGVASTELGVQLQAERSRSGLALTTRRLTEELGAQRMRTDGAISDLRASVTQAGQTVHVELKTALDVLTGALGRLPTIRDQIDNGYGTRLTGLTDYNRVIDTLFPVYDQLITLPDLELFQQASGLQTMAKAREMIAREQALIGAAHLDGTLNAPELAALSDYIATRKFLQSRGLAALDNELRQPYELTFGSRTFLDFTKLEATVRETGKPVPEWGGSADEAIGQLDQLGISSSRILAQRTSDMATAIATRIAVAGGAGLLAVLVSIVISVRFGRRLSGELADLRAAALDLAEVRLPQVVSRLRRGEDVDVRSEAPSFKVSGSQEIIDVAKAFASVQRTAVEAAVGQARVRQGVSQVFLNLARRKQGLLHRQLGMLDAMQRRTHDPDRLEELFRLDHLTTRMRRHAEGLITLSGAAPGRIWRRPVPVLDIVRASIAEVEDYTRVEVDALPIAAVDGTAAADLTHLLAELVENATIYSPPTTTVQVRGDSVANGYVLEVEDRGLGLLPERYAAINLMLAEPPAFDVAQSGDDNWDQLGLFVVATLAVRHGVQVVLRASPYGGTTAIVLIPGKLMAEPPAIEPDPEPVVALPEAPRKPIALVSADTHAGLPRRQRQKSLAPQLRVAPDEPEAEEPERSPEEVRDLFSAFQRGTQRGREDS</sequence>
<feature type="transmembrane region" description="Helical" evidence="7">
    <location>
        <begin position="263"/>
        <end position="286"/>
    </location>
</feature>
<dbReference type="EC" id="2.7.13.3" evidence="2"/>
<dbReference type="GO" id="GO:0004673">
    <property type="term" value="F:protein histidine kinase activity"/>
    <property type="evidence" value="ECO:0007669"/>
    <property type="project" value="UniProtKB-EC"/>
</dbReference>
<keyword evidence="3" id="KW-0597">Phosphoprotein</keyword>
<feature type="region of interest" description="Disordered" evidence="6">
    <location>
        <begin position="614"/>
        <end position="673"/>
    </location>
</feature>
<keyword evidence="7" id="KW-1133">Transmembrane helix</keyword>
<gene>
    <name evidence="9" type="ORF">HNR30_002926</name>
</gene>
<feature type="domain" description="Histidine kinase/HSP90-like ATPase" evidence="8">
    <location>
        <begin position="472"/>
        <end position="587"/>
    </location>
</feature>
<dbReference type="GO" id="GO:0005886">
    <property type="term" value="C:plasma membrane"/>
    <property type="evidence" value="ECO:0007669"/>
    <property type="project" value="TreeGrafter"/>
</dbReference>
<keyword evidence="7" id="KW-0472">Membrane</keyword>
<keyword evidence="10" id="KW-1185">Reference proteome</keyword>
<evidence type="ECO:0000256" key="2">
    <source>
        <dbReference type="ARBA" id="ARBA00012438"/>
    </source>
</evidence>
<evidence type="ECO:0000313" key="9">
    <source>
        <dbReference type="EMBL" id="MBA2891585.1"/>
    </source>
</evidence>
<feature type="compositionally biased region" description="Basic and acidic residues" evidence="6">
    <location>
        <begin position="648"/>
        <end position="657"/>
    </location>
</feature>
<dbReference type="Gene3D" id="3.30.565.10">
    <property type="entry name" value="Histidine kinase-like ATPase, C-terminal domain"/>
    <property type="match status" value="1"/>
</dbReference>
<dbReference type="InterPro" id="IPR050428">
    <property type="entry name" value="TCS_sensor_his_kinase"/>
</dbReference>
<dbReference type="RefSeq" id="WP_181610368.1">
    <property type="nucleotide sequence ID" value="NZ_BAABAM010000002.1"/>
</dbReference>
<dbReference type="SUPFAM" id="SSF55874">
    <property type="entry name" value="ATPase domain of HSP90 chaperone/DNA topoisomerase II/histidine kinase"/>
    <property type="match status" value="1"/>
</dbReference>
<dbReference type="InterPro" id="IPR036890">
    <property type="entry name" value="HATPase_C_sf"/>
</dbReference>
<keyword evidence="5 9" id="KW-0418">Kinase</keyword>